<dbReference type="AlphaFoldDB" id="E8R1H9"/>
<evidence type="ECO:0000313" key="3">
    <source>
        <dbReference type="Proteomes" id="UP000008631"/>
    </source>
</evidence>
<dbReference type="CDD" id="cd00060">
    <property type="entry name" value="FHA"/>
    <property type="match status" value="1"/>
</dbReference>
<feature type="region of interest" description="Disordered" evidence="1">
    <location>
        <begin position="319"/>
        <end position="343"/>
    </location>
</feature>
<feature type="compositionally biased region" description="Low complexity" evidence="1">
    <location>
        <begin position="173"/>
        <end position="182"/>
    </location>
</feature>
<sequence>MLGRWRLALRQAEEAARAGRLEEAIGYTLPEDVADHRRLIQLRARLVADLVGRARRRLEAEDFDGAMDDLALAEKSGAPPDDLAPTRLAIARLLVPGLRRTLASGDPVAVAERLAHLERRRITSLELARLKEIASVWHRALAAARRAEFAEARDLLDRALRLVRLDRPIFVSSPLGQSGSGSPPSPPTPTTSATPAVCSLATSEDLSLEAPSVHASGEDPMEQVLLATRREWDRRCETLATQIETLRAALAAERWMEAVVTAEAILELAPDHPTARQHRDLAARMVGGAAEARASSSGSRPRGFEAIGKAQVVEATRARLGRTDVSPRSGPHSSDPTPGSGDTFEILWLDETPRLVRPRGQRRGYPHDWAIPGGESGLRPTIDRHGPHGRLLLWADGVGGHLVCLDDHVVLGRATPDGLADVPLIPPTATEPGVHDDLAEQHAVLTRDDDTHWIKALHPVRLNGRLIESSPLKDRDRIVLGRGVELEYRKPDPLSVTARLRVEGQTRLPRSLRGAILMGNHCLVGGVGQVHIESVPPSQPWTLYRHDGVLWCRSDEAFRVDGGPPTHRAPLTTSSTVVGDLFSLKLEPLKPRAALTS</sequence>
<dbReference type="KEGG" id="ipa:Isop_1814"/>
<reference evidence="2 3" key="2">
    <citation type="journal article" date="2011" name="Stand. Genomic Sci.">
        <title>Complete genome sequence of Isosphaera pallida type strain (IS1B).</title>
        <authorList>
            <consortium name="US DOE Joint Genome Institute (JGI-PGF)"/>
            <person name="Goker M."/>
            <person name="Cleland D."/>
            <person name="Saunders E."/>
            <person name="Lapidus A."/>
            <person name="Nolan M."/>
            <person name="Lucas S."/>
            <person name="Hammon N."/>
            <person name="Deshpande S."/>
            <person name="Cheng J.F."/>
            <person name="Tapia R."/>
            <person name="Han C."/>
            <person name="Goodwin L."/>
            <person name="Pitluck S."/>
            <person name="Liolios K."/>
            <person name="Pagani I."/>
            <person name="Ivanova N."/>
            <person name="Mavromatis K."/>
            <person name="Pati A."/>
            <person name="Chen A."/>
            <person name="Palaniappan K."/>
            <person name="Land M."/>
            <person name="Hauser L."/>
            <person name="Chang Y.J."/>
            <person name="Jeffries C.D."/>
            <person name="Detter J.C."/>
            <person name="Beck B."/>
            <person name="Woyke T."/>
            <person name="Bristow J."/>
            <person name="Eisen J.A."/>
            <person name="Markowitz V."/>
            <person name="Hugenholtz P."/>
            <person name="Kyrpides N.C."/>
            <person name="Klenk H.P."/>
        </authorList>
    </citation>
    <scope>NUCLEOTIDE SEQUENCE [LARGE SCALE GENOMIC DNA]</scope>
    <source>
        <strain evidence="3">ATCC 43644 / DSM 9630 / IS1B</strain>
    </source>
</reference>
<proteinExistence type="predicted"/>
<evidence type="ECO:0000256" key="1">
    <source>
        <dbReference type="SAM" id="MobiDB-lite"/>
    </source>
</evidence>
<dbReference type="OrthoDB" id="260494at2"/>
<gene>
    <name evidence="2" type="ordered locus">Isop_1814</name>
</gene>
<dbReference type="eggNOG" id="COG1716">
    <property type="taxonomic scope" value="Bacteria"/>
</dbReference>
<organism evidence="2 3">
    <name type="scientific">Isosphaera pallida (strain ATCC 43644 / DSM 9630 / IS1B)</name>
    <dbReference type="NCBI Taxonomy" id="575540"/>
    <lineage>
        <taxon>Bacteria</taxon>
        <taxon>Pseudomonadati</taxon>
        <taxon>Planctomycetota</taxon>
        <taxon>Planctomycetia</taxon>
        <taxon>Isosphaerales</taxon>
        <taxon>Isosphaeraceae</taxon>
        <taxon>Isosphaera</taxon>
    </lineage>
</organism>
<dbReference type="STRING" id="575540.Isop_1814"/>
<dbReference type="HOGENOM" id="CLU_531968_0_0_0"/>
<accession>E8R1H9</accession>
<name>E8R1H9_ISOPI</name>
<dbReference type="Proteomes" id="UP000008631">
    <property type="component" value="Chromosome"/>
</dbReference>
<dbReference type="InParanoid" id="E8R1H9"/>
<dbReference type="SUPFAM" id="SSF48452">
    <property type="entry name" value="TPR-like"/>
    <property type="match status" value="1"/>
</dbReference>
<reference key="1">
    <citation type="submission" date="2010-11" db="EMBL/GenBank/DDBJ databases">
        <title>The complete sequence of chromosome of Isophaera pallida ATCC 43644.</title>
        <authorList>
            <consortium name="US DOE Joint Genome Institute (JGI-PGF)"/>
            <person name="Lucas S."/>
            <person name="Copeland A."/>
            <person name="Lapidus A."/>
            <person name="Bruce D."/>
            <person name="Goodwin L."/>
            <person name="Pitluck S."/>
            <person name="Kyrpides N."/>
            <person name="Mavromatis K."/>
            <person name="Pagani I."/>
            <person name="Ivanova N."/>
            <person name="Saunders E."/>
            <person name="Brettin T."/>
            <person name="Detter J.C."/>
            <person name="Han C."/>
            <person name="Tapia R."/>
            <person name="Land M."/>
            <person name="Hauser L."/>
            <person name="Markowitz V."/>
            <person name="Cheng J.-F."/>
            <person name="Hugenholtz P."/>
            <person name="Woyke T."/>
            <person name="Wu D."/>
            <person name="Eisen J.A."/>
        </authorList>
    </citation>
    <scope>NUCLEOTIDE SEQUENCE</scope>
    <source>
        <strain>ATCC 43644</strain>
    </source>
</reference>
<feature type="region of interest" description="Disordered" evidence="1">
    <location>
        <begin position="173"/>
        <end position="195"/>
    </location>
</feature>
<protein>
    <submittedName>
        <fullName evidence="2">Forkhead-associated protein</fullName>
    </submittedName>
</protein>
<keyword evidence="3" id="KW-1185">Reference proteome</keyword>
<dbReference type="InterPro" id="IPR008984">
    <property type="entry name" value="SMAD_FHA_dom_sf"/>
</dbReference>
<evidence type="ECO:0000313" key="2">
    <source>
        <dbReference type="EMBL" id="ADV62396.1"/>
    </source>
</evidence>
<dbReference type="SUPFAM" id="SSF49879">
    <property type="entry name" value="SMAD/FHA domain"/>
    <property type="match status" value="1"/>
</dbReference>
<dbReference type="EMBL" id="CP002353">
    <property type="protein sequence ID" value="ADV62396.1"/>
    <property type="molecule type" value="Genomic_DNA"/>
</dbReference>
<dbReference type="Gene3D" id="2.60.200.20">
    <property type="match status" value="1"/>
</dbReference>
<dbReference type="InterPro" id="IPR011990">
    <property type="entry name" value="TPR-like_helical_dom_sf"/>
</dbReference>